<dbReference type="EMBL" id="JAQIZT010000003">
    <property type="protein sequence ID" value="KAJ7002506.1"/>
    <property type="molecule type" value="Genomic_DNA"/>
</dbReference>
<evidence type="ECO:0000313" key="4">
    <source>
        <dbReference type="Proteomes" id="UP001164929"/>
    </source>
</evidence>
<proteinExistence type="predicted"/>
<dbReference type="AlphaFoldDB" id="A0AAD6R528"/>
<gene>
    <name evidence="1" type="ORF">NC653_007850</name>
    <name evidence="2" type="ORF">NC653_007852</name>
    <name evidence="3" type="ORF">NC653_007862</name>
</gene>
<evidence type="ECO:0000313" key="1">
    <source>
        <dbReference type="EMBL" id="KAJ7002492.1"/>
    </source>
</evidence>
<keyword evidence="4" id="KW-1185">Reference proteome</keyword>
<reference evidence="3" key="1">
    <citation type="journal article" date="2023" name="Mol. Ecol. Resour.">
        <title>Chromosome-level genome assembly of a triploid poplar Populus alba 'Berolinensis'.</title>
        <authorList>
            <person name="Chen S."/>
            <person name="Yu Y."/>
            <person name="Wang X."/>
            <person name="Wang S."/>
            <person name="Zhang T."/>
            <person name="Zhou Y."/>
            <person name="He R."/>
            <person name="Meng N."/>
            <person name="Wang Y."/>
            <person name="Liu W."/>
            <person name="Liu Z."/>
            <person name="Liu J."/>
            <person name="Guo Q."/>
            <person name="Huang H."/>
            <person name="Sederoff R.R."/>
            <person name="Wang G."/>
            <person name="Qu G."/>
            <person name="Chen S."/>
        </authorList>
    </citation>
    <scope>NUCLEOTIDE SEQUENCE</scope>
    <source>
        <strain evidence="3">SC-2020</strain>
    </source>
</reference>
<evidence type="ECO:0000313" key="3">
    <source>
        <dbReference type="EMBL" id="KAJ7002506.1"/>
    </source>
</evidence>
<accession>A0AAD6R528</accession>
<comment type="caution">
    <text evidence="3">The sequence shown here is derived from an EMBL/GenBank/DDBJ whole genome shotgun (WGS) entry which is preliminary data.</text>
</comment>
<protein>
    <submittedName>
        <fullName evidence="3">Uncharacterized protein</fullName>
    </submittedName>
</protein>
<organism evidence="3 4">
    <name type="scientific">Populus alba x Populus x berolinensis</name>
    <dbReference type="NCBI Taxonomy" id="444605"/>
    <lineage>
        <taxon>Eukaryota</taxon>
        <taxon>Viridiplantae</taxon>
        <taxon>Streptophyta</taxon>
        <taxon>Embryophyta</taxon>
        <taxon>Tracheophyta</taxon>
        <taxon>Spermatophyta</taxon>
        <taxon>Magnoliopsida</taxon>
        <taxon>eudicotyledons</taxon>
        <taxon>Gunneridae</taxon>
        <taxon>Pentapetalae</taxon>
        <taxon>rosids</taxon>
        <taxon>fabids</taxon>
        <taxon>Malpighiales</taxon>
        <taxon>Salicaceae</taxon>
        <taxon>Saliceae</taxon>
        <taxon>Populus</taxon>
    </lineage>
</organism>
<name>A0AAD6R528_9ROSI</name>
<evidence type="ECO:0000313" key="2">
    <source>
        <dbReference type="EMBL" id="KAJ7002494.1"/>
    </source>
</evidence>
<dbReference type="Proteomes" id="UP001164929">
    <property type="component" value="Chromosome 3"/>
</dbReference>
<dbReference type="EMBL" id="JAQIZT010000003">
    <property type="protein sequence ID" value="KAJ7002492.1"/>
    <property type="molecule type" value="Genomic_DNA"/>
</dbReference>
<dbReference type="EMBL" id="JAQIZT010000003">
    <property type="protein sequence ID" value="KAJ7002494.1"/>
    <property type="molecule type" value="Genomic_DNA"/>
</dbReference>
<sequence>MYAYLMRSKHSFVESFMSFLVMDVATTSTKCFSRFSSINGEKVLNGLQSKGT</sequence>